<dbReference type="PaxDb" id="3708-A0A078JT07"/>
<organism evidence="2 3">
    <name type="scientific">Brassica napus</name>
    <name type="common">Rape</name>
    <dbReference type="NCBI Taxonomy" id="3708"/>
    <lineage>
        <taxon>Eukaryota</taxon>
        <taxon>Viridiplantae</taxon>
        <taxon>Streptophyta</taxon>
        <taxon>Embryophyta</taxon>
        <taxon>Tracheophyta</taxon>
        <taxon>Spermatophyta</taxon>
        <taxon>Magnoliopsida</taxon>
        <taxon>eudicotyledons</taxon>
        <taxon>Gunneridae</taxon>
        <taxon>Pentapetalae</taxon>
        <taxon>rosids</taxon>
        <taxon>malvids</taxon>
        <taxon>Brassicales</taxon>
        <taxon>Brassicaceae</taxon>
        <taxon>Brassiceae</taxon>
        <taxon>Brassica</taxon>
    </lineage>
</organism>
<evidence type="ECO:0000313" key="2">
    <source>
        <dbReference type="EMBL" id="CDY69555.1"/>
    </source>
</evidence>
<dbReference type="EMBL" id="LK039701">
    <property type="protein sequence ID" value="CDY69555.1"/>
    <property type="molecule type" value="Genomic_DNA"/>
</dbReference>
<dbReference type="Gramene" id="CDY69555">
    <property type="protein sequence ID" value="CDY69555"/>
    <property type="gene ID" value="GSBRNA2T00088844001"/>
</dbReference>
<accession>A0A078JT07</accession>
<gene>
    <name evidence="2" type="primary">BnaAnng30820D</name>
    <name evidence="2" type="ORF">GSBRNA2T00088844001</name>
</gene>
<dbReference type="Gene3D" id="3.30.200.20">
    <property type="entry name" value="Phosphorylase Kinase, domain 1"/>
    <property type="match status" value="1"/>
</dbReference>
<protein>
    <submittedName>
        <fullName evidence="2">BnaAnng30820D protein</fullName>
    </submittedName>
</protein>
<evidence type="ECO:0000313" key="3">
    <source>
        <dbReference type="Proteomes" id="UP000028999"/>
    </source>
</evidence>
<reference evidence="2 3" key="1">
    <citation type="journal article" date="2014" name="Science">
        <title>Plant genetics. Early allopolyploid evolution in the post-Neolithic Brassica napus oilseed genome.</title>
        <authorList>
            <person name="Chalhoub B."/>
            <person name="Denoeud F."/>
            <person name="Liu S."/>
            <person name="Parkin I.A."/>
            <person name="Tang H."/>
            <person name="Wang X."/>
            <person name="Chiquet J."/>
            <person name="Belcram H."/>
            <person name="Tong C."/>
            <person name="Samans B."/>
            <person name="Correa M."/>
            <person name="Da Silva C."/>
            <person name="Just J."/>
            <person name="Falentin C."/>
            <person name="Koh C.S."/>
            <person name="Le Clainche I."/>
            <person name="Bernard M."/>
            <person name="Bento P."/>
            <person name="Noel B."/>
            <person name="Labadie K."/>
            <person name="Alberti A."/>
            <person name="Charles M."/>
            <person name="Arnaud D."/>
            <person name="Guo H."/>
            <person name="Daviaud C."/>
            <person name="Alamery S."/>
            <person name="Jabbari K."/>
            <person name="Zhao M."/>
            <person name="Edger P.P."/>
            <person name="Chelaifa H."/>
            <person name="Tack D."/>
            <person name="Lassalle G."/>
            <person name="Mestiri I."/>
            <person name="Schnel N."/>
            <person name="Le Paslier M.C."/>
            <person name="Fan G."/>
            <person name="Renault V."/>
            <person name="Bayer P.E."/>
            <person name="Golicz A.A."/>
            <person name="Manoli S."/>
            <person name="Lee T.H."/>
            <person name="Thi V.H."/>
            <person name="Chalabi S."/>
            <person name="Hu Q."/>
            <person name="Fan C."/>
            <person name="Tollenaere R."/>
            <person name="Lu Y."/>
            <person name="Battail C."/>
            <person name="Shen J."/>
            <person name="Sidebottom C.H."/>
            <person name="Wang X."/>
            <person name="Canaguier A."/>
            <person name="Chauveau A."/>
            <person name="Berard A."/>
            <person name="Deniot G."/>
            <person name="Guan M."/>
            <person name="Liu Z."/>
            <person name="Sun F."/>
            <person name="Lim Y.P."/>
            <person name="Lyons E."/>
            <person name="Town C.D."/>
            <person name="Bancroft I."/>
            <person name="Wang X."/>
            <person name="Meng J."/>
            <person name="Ma J."/>
            <person name="Pires J.C."/>
            <person name="King G.J."/>
            <person name="Brunel D."/>
            <person name="Delourme R."/>
            <person name="Renard M."/>
            <person name="Aury J.M."/>
            <person name="Adams K.L."/>
            <person name="Batley J."/>
            <person name="Snowdon R.J."/>
            <person name="Tost J."/>
            <person name="Edwards D."/>
            <person name="Zhou Y."/>
            <person name="Hua W."/>
            <person name="Sharpe A.G."/>
            <person name="Paterson A.H."/>
            <person name="Guan C."/>
            <person name="Wincker P."/>
        </authorList>
    </citation>
    <scope>NUCLEOTIDE SEQUENCE [LARGE SCALE GENOMIC DNA]</scope>
    <source>
        <strain evidence="3">cv. Darmor-bzh</strain>
    </source>
</reference>
<dbReference type="OMA" id="SHNAMEY"/>
<name>A0A078JT07_BRANA</name>
<keyword evidence="3" id="KW-1185">Reference proteome</keyword>
<feature type="region of interest" description="Disordered" evidence="1">
    <location>
        <begin position="1"/>
        <end position="22"/>
    </location>
</feature>
<dbReference type="SUPFAM" id="SSF56112">
    <property type="entry name" value="Protein kinase-like (PK-like)"/>
    <property type="match status" value="1"/>
</dbReference>
<dbReference type="AlphaFoldDB" id="A0A078JT07"/>
<sequence length="72" mass="7929">MVTQSQQNVALPPSQSIATNGDTVSSHNAMEYESKYFSLEIIREATKDFDIIDLLGKDVFGSVYKGQLQDGT</sequence>
<dbReference type="Proteomes" id="UP000028999">
    <property type="component" value="Unassembled WGS sequence"/>
</dbReference>
<evidence type="ECO:0000256" key="1">
    <source>
        <dbReference type="SAM" id="MobiDB-lite"/>
    </source>
</evidence>
<proteinExistence type="predicted"/>
<dbReference type="InterPro" id="IPR011009">
    <property type="entry name" value="Kinase-like_dom_sf"/>
</dbReference>